<proteinExistence type="predicted"/>
<dbReference type="InterPro" id="IPR036759">
    <property type="entry name" value="TPK_catalytic_sf"/>
</dbReference>
<dbReference type="GO" id="GO:0004788">
    <property type="term" value="F:thiamine diphosphokinase activity"/>
    <property type="evidence" value="ECO:0007669"/>
    <property type="project" value="UniProtKB-EC"/>
</dbReference>
<protein>
    <recommendedName>
        <fullName evidence="5">Thiamine diphosphokinase</fullName>
        <ecNumber evidence="5">2.7.6.2</ecNumber>
    </recommendedName>
</protein>
<dbReference type="InterPro" id="IPR036371">
    <property type="entry name" value="TPK_B1-bd_sf"/>
</dbReference>
<dbReference type="RefSeq" id="WP_386805895.1">
    <property type="nucleotide sequence ID" value="NZ_JBHTMU010000044.1"/>
</dbReference>
<accession>A0ABW3ZML2</accession>
<keyword evidence="3" id="KW-0418">Kinase</keyword>
<dbReference type="Gene3D" id="3.40.50.10240">
    <property type="entry name" value="Thiamin pyrophosphokinase, catalytic domain"/>
    <property type="match status" value="1"/>
</dbReference>
<comment type="caution">
    <text evidence="7">The sequence shown here is derived from an EMBL/GenBank/DDBJ whole genome shotgun (WGS) entry which is preliminary data.</text>
</comment>
<organism evidence="7 8">
    <name type="scientific">Litorisediminicola beolgyonensis</name>
    <dbReference type="NCBI Taxonomy" id="1173614"/>
    <lineage>
        <taxon>Bacteria</taxon>
        <taxon>Pseudomonadati</taxon>
        <taxon>Pseudomonadota</taxon>
        <taxon>Alphaproteobacteria</taxon>
        <taxon>Rhodobacterales</taxon>
        <taxon>Paracoccaceae</taxon>
        <taxon>Litorisediminicola</taxon>
    </lineage>
</organism>
<gene>
    <name evidence="7" type="ORF">ACFQ4E_17905</name>
</gene>
<evidence type="ECO:0000256" key="2">
    <source>
        <dbReference type="ARBA" id="ARBA00022741"/>
    </source>
</evidence>
<keyword evidence="4" id="KW-0067">ATP-binding</keyword>
<dbReference type="InterPro" id="IPR007371">
    <property type="entry name" value="TPK_catalytic"/>
</dbReference>
<evidence type="ECO:0000313" key="8">
    <source>
        <dbReference type="Proteomes" id="UP001597135"/>
    </source>
</evidence>
<dbReference type="Pfam" id="PF04263">
    <property type="entry name" value="TPK_catalytic"/>
    <property type="match status" value="1"/>
</dbReference>
<evidence type="ECO:0000259" key="6">
    <source>
        <dbReference type="Pfam" id="PF04263"/>
    </source>
</evidence>
<dbReference type="PANTHER" id="PTHR41299">
    <property type="entry name" value="THIAMINE PYROPHOSPHOKINASE"/>
    <property type="match status" value="1"/>
</dbReference>
<evidence type="ECO:0000256" key="1">
    <source>
        <dbReference type="ARBA" id="ARBA00022679"/>
    </source>
</evidence>
<dbReference type="PANTHER" id="PTHR41299:SF1">
    <property type="entry name" value="THIAMINE PYROPHOSPHOKINASE"/>
    <property type="match status" value="1"/>
</dbReference>
<keyword evidence="8" id="KW-1185">Reference proteome</keyword>
<reference evidence="8" key="1">
    <citation type="journal article" date="2019" name="Int. J. Syst. Evol. Microbiol.">
        <title>The Global Catalogue of Microorganisms (GCM) 10K type strain sequencing project: providing services to taxonomists for standard genome sequencing and annotation.</title>
        <authorList>
            <consortium name="The Broad Institute Genomics Platform"/>
            <consortium name="The Broad Institute Genome Sequencing Center for Infectious Disease"/>
            <person name="Wu L."/>
            <person name="Ma J."/>
        </authorList>
    </citation>
    <scope>NUCLEOTIDE SEQUENCE [LARGE SCALE GENOMIC DNA]</scope>
    <source>
        <strain evidence="8">CCUG 62953</strain>
    </source>
</reference>
<name>A0ABW3ZML2_9RHOB</name>
<dbReference type="SUPFAM" id="SSF63999">
    <property type="entry name" value="Thiamin pyrophosphokinase, catalytic domain"/>
    <property type="match status" value="1"/>
</dbReference>
<dbReference type="NCBIfam" id="TIGR01378">
    <property type="entry name" value="thi_PPkinase"/>
    <property type="match status" value="1"/>
</dbReference>
<dbReference type="Proteomes" id="UP001597135">
    <property type="component" value="Unassembled WGS sequence"/>
</dbReference>
<evidence type="ECO:0000313" key="7">
    <source>
        <dbReference type="EMBL" id="MFD1344310.1"/>
    </source>
</evidence>
<dbReference type="EMBL" id="JBHTMU010000044">
    <property type="protein sequence ID" value="MFD1344310.1"/>
    <property type="molecule type" value="Genomic_DNA"/>
</dbReference>
<dbReference type="InterPro" id="IPR053149">
    <property type="entry name" value="TPK"/>
</dbReference>
<evidence type="ECO:0000256" key="4">
    <source>
        <dbReference type="ARBA" id="ARBA00022840"/>
    </source>
</evidence>
<sequence>MSPVIVSVSEKLLLVGGGDIDNDALATGLSGGATVVAADGGAAAVLAHGRVPDAVIGDMDSLAPEIALQLPETRLHRIDEQDSTDFEKCLSRVRAPLIEAHGFLGARLDHQLAVLTTLARFPAQRCILVGDEDVAALCPPELALALDPGSRVSLWPLGPVEGRSEGLRWPIEGIGFEPHGRVGTSNVAEGAVRLVLGAPRMLVILPRAVWGVLEAGLIAAPAWPDL</sequence>
<dbReference type="EC" id="2.7.6.2" evidence="5"/>
<dbReference type="SUPFAM" id="SSF63862">
    <property type="entry name" value="Thiamin pyrophosphokinase, substrate-binding domain"/>
    <property type="match status" value="1"/>
</dbReference>
<feature type="domain" description="Thiamin pyrophosphokinase catalytic" evidence="6">
    <location>
        <begin position="34"/>
        <end position="125"/>
    </location>
</feature>
<dbReference type="CDD" id="cd07995">
    <property type="entry name" value="TPK"/>
    <property type="match status" value="1"/>
</dbReference>
<keyword evidence="2" id="KW-0547">Nucleotide-binding</keyword>
<dbReference type="InterPro" id="IPR006282">
    <property type="entry name" value="Thi_PPkinase"/>
</dbReference>
<keyword evidence="1 7" id="KW-0808">Transferase</keyword>
<evidence type="ECO:0000256" key="5">
    <source>
        <dbReference type="NCBIfam" id="TIGR01378"/>
    </source>
</evidence>
<evidence type="ECO:0000256" key="3">
    <source>
        <dbReference type="ARBA" id="ARBA00022777"/>
    </source>
</evidence>